<protein>
    <submittedName>
        <fullName evidence="1">Uncharacterized protein</fullName>
    </submittedName>
</protein>
<dbReference type="RefSeq" id="XP_002297041.1">
    <property type="nucleotide sequence ID" value="XM_002297005.1"/>
</dbReference>
<keyword evidence="2" id="KW-1185">Reference proteome</keyword>
<sequence length="336" mass="36034">MKVIYEAFFIVTALVSNPVLSASSDHEDHDSLRVRGFQPRHDRAMRSKSSKEVCIDYAELEEAKGSKAASSPTGIVGVAVNPEDSVIGTQWTANAGNYPALYNGATDDDKAVVYKLTEDYHSTGKSALCINNQCPSQNICGSQKGYLQFYYDGVFANAAASLPFTGGITGISSSDFKYLSYDIFPIDCGAAGVDDCGQAFYVAIRFVHNFSNCGFFDCSFDYHMPAGQKGPEDTWTTIRIDANSKPWRIRQSDGCNCPFVSGISEGQVDGISINEALSSSNGAVFAGMILGTGYGEIASLSMGAEVGGDDSLLHGCFDNIIFSTESGSQVFDFERA</sequence>
<dbReference type="PaxDb" id="35128-Thaps11177"/>
<dbReference type="Proteomes" id="UP000001449">
    <property type="component" value="Unassembled WGS sequence"/>
</dbReference>
<evidence type="ECO:0000313" key="2">
    <source>
        <dbReference type="Proteomes" id="UP000001449"/>
    </source>
</evidence>
<gene>
    <name evidence="1" type="ORF">THAPSDRAFT_11177</name>
</gene>
<dbReference type="EMBL" id="DS999419">
    <property type="protein sequence ID" value="EED86769.1"/>
    <property type="molecule type" value="Genomic_DNA"/>
</dbReference>
<dbReference type="KEGG" id="tps:THAPSDRAFT_11177"/>
<evidence type="ECO:0000313" key="1">
    <source>
        <dbReference type="EMBL" id="EED86769.1"/>
    </source>
</evidence>
<organism evidence="1 2">
    <name type="scientific">Thalassiosira pseudonana</name>
    <name type="common">Marine diatom</name>
    <name type="synonym">Cyclotella nana</name>
    <dbReference type="NCBI Taxonomy" id="35128"/>
    <lineage>
        <taxon>Eukaryota</taxon>
        <taxon>Sar</taxon>
        <taxon>Stramenopiles</taxon>
        <taxon>Ochrophyta</taxon>
        <taxon>Bacillariophyta</taxon>
        <taxon>Coscinodiscophyceae</taxon>
        <taxon>Thalassiosirophycidae</taxon>
        <taxon>Thalassiosirales</taxon>
        <taxon>Thalassiosiraceae</taxon>
        <taxon>Thalassiosira</taxon>
    </lineage>
</organism>
<dbReference type="HOGENOM" id="CLU_788694_0_0_1"/>
<dbReference type="AlphaFoldDB" id="B8LDA1"/>
<dbReference type="InParanoid" id="B8LDA1"/>
<dbReference type="GeneID" id="7449924"/>
<reference evidence="1 2" key="1">
    <citation type="journal article" date="2004" name="Science">
        <title>The genome of the diatom Thalassiosira pseudonana: ecology, evolution, and metabolism.</title>
        <authorList>
            <person name="Armbrust E.V."/>
            <person name="Berges J.A."/>
            <person name="Bowler C."/>
            <person name="Green B.R."/>
            <person name="Martinez D."/>
            <person name="Putnam N.H."/>
            <person name="Zhou S."/>
            <person name="Allen A.E."/>
            <person name="Apt K.E."/>
            <person name="Bechner M."/>
            <person name="Brzezinski M.A."/>
            <person name="Chaal B.K."/>
            <person name="Chiovitti A."/>
            <person name="Davis A.K."/>
            <person name="Demarest M.S."/>
            <person name="Detter J.C."/>
            <person name="Glavina T."/>
            <person name="Goodstein D."/>
            <person name="Hadi M.Z."/>
            <person name="Hellsten U."/>
            <person name="Hildebrand M."/>
            <person name="Jenkins B.D."/>
            <person name="Jurka J."/>
            <person name="Kapitonov V.V."/>
            <person name="Kroger N."/>
            <person name="Lau W.W."/>
            <person name="Lane T.W."/>
            <person name="Larimer F.W."/>
            <person name="Lippmeier J.C."/>
            <person name="Lucas S."/>
            <person name="Medina M."/>
            <person name="Montsant A."/>
            <person name="Obornik M."/>
            <person name="Parker M.S."/>
            <person name="Palenik B."/>
            <person name="Pazour G.J."/>
            <person name="Richardson P.M."/>
            <person name="Rynearson T.A."/>
            <person name="Saito M.A."/>
            <person name="Schwartz D.C."/>
            <person name="Thamatrakoln K."/>
            <person name="Valentin K."/>
            <person name="Vardi A."/>
            <person name="Wilkerson F.P."/>
            <person name="Rokhsar D.S."/>
        </authorList>
    </citation>
    <scope>NUCLEOTIDE SEQUENCE [LARGE SCALE GENOMIC DNA]</scope>
    <source>
        <strain evidence="1 2">CCMP1335</strain>
    </source>
</reference>
<reference evidence="1 2" key="2">
    <citation type="journal article" date="2008" name="Nature">
        <title>The Phaeodactylum genome reveals the evolutionary history of diatom genomes.</title>
        <authorList>
            <person name="Bowler C."/>
            <person name="Allen A.E."/>
            <person name="Badger J.H."/>
            <person name="Grimwood J."/>
            <person name="Jabbari K."/>
            <person name="Kuo A."/>
            <person name="Maheswari U."/>
            <person name="Martens C."/>
            <person name="Maumus F."/>
            <person name="Otillar R.P."/>
            <person name="Rayko E."/>
            <person name="Salamov A."/>
            <person name="Vandepoele K."/>
            <person name="Beszteri B."/>
            <person name="Gruber A."/>
            <person name="Heijde M."/>
            <person name="Katinka M."/>
            <person name="Mock T."/>
            <person name="Valentin K."/>
            <person name="Verret F."/>
            <person name="Berges J.A."/>
            <person name="Brownlee C."/>
            <person name="Cadoret J.P."/>
            <person name="Chiovitti A."/>
            <person name="Choi C.J."/>
            <person name="Coesel S."/>
            <person name="De Martino A."/>
            <person name="Detter J.C."/>
            <person name="Durkin C."/>
            <person name="Falciatore A."/>
            <person name="Fournet J."/>
            <person name="Haruta M."/>
            <person name="Huysman M.J."/>
            <person name="Jenkins B.D."/>
            <person name="Jiroutova K."/>
            <person name="Jorgensen R.E."/>
            <person name="Joubert Y."/>
            <person name="Kaplan A."/>
            <person name="Kroger N."/>
            <person name="Kroth P.G."/>
            <person name="La Roche J."/>
            <person name="Lindquist E."/>
            <person name="Lommer M."/>
            <person name="Martin-Jezequel V."/>
            <person name="Lopez P.J."/>
            <person name="Lucas S."/>
            <person name="Mangogna M."/>
            <person name="McGinnis K."/>
            <person name="Medlin L.K."/>
            <person name="Montsant A."/>
            <person name="Oudot-Le Secq M.P."/>
            <person name="Napoli C."/>
            <person name="Obornik M."/>
            <person name="Parker M.S."/>
            <person name="Petit J.L."/>
            <person name="Porcel B.M."/>
            <person name="Poulsen N."/>
            <person name="Robison M."/>
            <person name="Rychlewski L."/>
            <person name="Rynearson T.A."/>
            <person name="Schmutz J."/>
            <person name="Shapiro H."/>
            <person name="Siaut M."/>
            <person name="Stanley M."/>
            <person name="Sussman M.R."/>
            <person name="Taylor A.R."/>
            <person name="Vardi A."/>
            <person name="von Dassow P."/>
            <person name="Vyverman W."/>
            <person name="Willis A."/>
            <person name="Wyrwicz L.S."/>
            <person name="Rokhsar D.S."/>
            <person name="Weissenbach J."/>
            <person name="Armbrust E.V."/>
            <person name="Green B.R."/>
            <person name="Van de Peer Y."/>
            <person name="Grigoriev I.V."/>
        </authorList>
    </citation>
    <scope>NUCLEOTIDE SEQUENCE [LARGE SCALE GENOMIC DNA]</scope>
    <source>
        <strain evidence="1 2">CCMP1335</strain>
    </source>
</reference>
<accession>B8LDA1</accession>
<name>B8LDA1_THAPS</name>
<proteinExistence type="predicted"/>